<dbReference type="Proteomes" id="UP000015388">
    <property type="component" value="Chromosome"/>
</dbReference>
<dbReference type="RefSeq" id="WP_020933471.1">
    <property type="nucleotide sequence ID" value="NC_021915.1"/>
</dbReference>
<proteinExistence type="predicted"/>
<dbReference type="Gene3D" id="1.10.260.40">
    <property type="entry name" value="lambda repressor-like DNA-binding domains"/>
    <property type="match status" value="1"/>
</dbReference>
<name>S5TF53_9CORY</name>
<dbReference type="InterPro" id="IPR010982">
    <property type="entry name" value="Lambda_DNA-bd_dom_sf"/>
</dbReference>
<dbReference type="PATRIC" id="fig|1224163.3.peg.52"/>
<dbReference type="STRING" id="1224163.B841_00265"/>
<dbReference type="EMBL" id="CP003924">
    <property type="protein sequence ID" value="AGS33536.1"/>
    <property type="molecule type" value="Genomic_DNA"/>
</dbReference>
<dbReference type="eggNOG" id="COG1396">
    <property type="taxonomic scope" value="Bacteria"/>
</dbReference>
<evidence type="ECO:0008006" key="3">
    <source>
        <dbReference type="Google" id="ProtNLM"/>
    </source>
</evidence>
<sequence>MATDNTIIHPDQAHAARILLHVSEKTVGLKSGLGAETIEDFEHGQAELDDAQQEQLRTALEELGADFLPEDADHGYGVRRRYNARKVRALNKWEGEGGPAL</sequence>
<dbReference type="AlphaFoldDB" id="S5TF53"/>
<evidence type="ECO:0000313" key="1">
    <source>
        <dbReference type="EMBL" id="AGS33536.1"/>
    </source>
</evidence>
<evidence type="ECO:0000313" key="2">
    <source>
        <dbReference type="Proteomes" id="UP000015388"/>
    </source>
</evidence>
<reference evidence="1 2" key="1">
    <citation type="submission" date="2012-11" db="EMBL/GenBank/DDBJ databases">
        <title>The complete genome sequence of Corynebacterium maris Coryn-1 (=DSM 45190).</title>
        <authorList>
            <person name="Schaffert L."/>
            <person name="Albersmeier A."/>
            <person name="Kalinowski J."/>
            <person name="Ruckert C."/>
        </authorList>
    </citation>
    <scope>NUCLEOTIDE SEQUENCE [LARGE SCALE GENOMIC DNA]</scope>
    <source>
        <strain evidence="2">Coryn-1</strain>
    </source>
</reference>
<organism evidence="1 2">
    <name type="scientific">Corynebacterium maris DSM 45190</name>
    <dbReference type="NCBI Taxonomy" id="1224163"/>
    <lineage>
        <taxon>Bacteria</taxon>
        <taxon>Bacillati</taxon>
        <taxon>Actinomycetota</taxon>
        <taxon>Actinomycetes</taxon>
        <taxon>Mycobacteriales</taxon>
        <taxon>Corynebacteriaceae</taxon>
        <taxon>Corynebacterium</taxon>
    </lineage>
</organism>
<dbReference type="GO" id="GO:0003677">
    <property type="term" value="F:DNA binding"/>
    <property type="evidence" value="ECO:0007669"/>
    <property type="project" value="InterPro"/>
</dbReference>
<keyword evidence="2" id="KW-1185">Reference proteome</keyword>
<protein>
    <recommendedName>
        <fullName evidence="3">XRE family transcriptional regulator</fullName>
    </recommendedName>
</protein>
<gene>
    <name evidence="1" type="ORF">B841_00265</name>
</gene>
<accession>S5TF53</accession>
<dbReference type="KEGG" id="cmd:B841_00265"/>
<dbReference type="HOGENOM" id="CLU_066192_28_4_11"/>